<reference evidence="1" key="1">
    <citation type="journal article" date="2020" name="mSystems">
        <title>Genome- and Community-Level Interaction Insights into Carbon Utilization and Element Cycling Functions of Hydrothermarchaeota in Hydrothermal Sediment.</title>
        <authorList>
            <person name="Zhou Z."/>
            <person name="Liu Y."/>
            <person name="Xu W."/>
            <person name="Pan J."/>
            <person name="Luo Z.H."/>
            <person name="Li M."/>
        </authorList>
    </citation>
    <scope>NUCLEOTIDE SEQUENCE [LARGE SCALE GENOMIC DNA]</scope>
    <source>
        <strain evidence="1">SpSt-876</strain>
    </source>
</reference>
<dbReference type="EMBL" id="DTLI01000140">
    <property type="protein sequence ID" value="HHS52351.1"/>
    <property type="molecule type" value="Genomic_DNA"/>
</dbReference>
<dbReference type="InterPro" id="IPR035965">
    <property type="entry name" value="PAS-like_dom_sf"/>
</dbReference>
<accession>A0A7C6A9A5</accession>
<organism evidence="1">
    <name type="scientific">candidate division WOR-3 bacterium</name>
    <dbReference type="NCBI Taxonomy" id="2052148"/>
    <lineage>
        <taxon>Bacteria</taxon>
        <taxon>Bacteria division WOR-3</taxon>
    </lineage>
</organism>
<dbReference type="SUPFAM" id="SSF55785">
    <property type="entry name" value="PYP-like sensor domain (PAS domain)"/>
    <property type="match status" value="1"/>
</dbReference>
<protein>
    <recommendedName>
        <fullName evidence="2">PAS domain-containing protein</fullName>
    </recommendedName>
</protein>
<evidence type="ECO:0008006" key="2">
    <source>
        <dbReference type="Google" id="ProtNLM"/>
    </source>
</evidence>
<dbReference type="CDD" id="cd00130">
    <property type="entry name" value="PAS"/>
    <property type="match status" value="1"/>
</dbReference>
<dbReference type="AlphaFoldDB" id="A0A7C6A9A5"/>
<proteinExistence type="predicted"/>
<dbReference type="InterPro" id="IPR000014">
    <property type="entry name" value="PAS"/>
</dbReference>
<comment type="caution">
    <text evidence="1">The sequence shown here is derived from an EMBL/GenBank/DDBJ whole genome shotgun (WGS) entry which is preliminary data.</text>
</comment>
<sequence length="188" mass="21430">MLRESSVIERESWVVNRGPSTDNGIIAAESYLANRAEFVIDFEGRFLRVSPTGFLLLGCDWVTIQKGFLLDFIYPEDRTKFISAVRVLLKLRKKVLVFYLRIGEMPRIMRTRCSILYSAKKPDGAIRPYALQLEMAEFAFKTTGMDGELLSPLRVKQQSPFVMRGNPSSPRVLRKNLFGDSKGQSPFV</sequence>
<name>A0A7C6A9A5_UNCW3</name>
<gene>
    <name evidence="1" type="ORF">ENW73_05735</name>
</gene>
<evidence type="ECO:0000313" key="1">
    <source>
        <dbReference type="EMBL" id="HHS52351.1"/>
    </source>
</evidence>